<feature type="domain" description="Major facilitator superfamily (MFS) profile" evidence="8">
    <location>
        <begin position="1"/>
        <end position="63"/>
    </location>
</feature>
<dbReference type="PANTHER" id="PTHR48023:SF4">
    <property type="entry name" value="D-XYLOSE-PROTON SYMPORTER-LIKE 2"/>
    <property type="match status" value="1"/>
</dbReference>
<feature type="transmembrane region" description="Helical" evidence="7">
    <location>
        <begin position="34"/>
        <end position="60"/>
    </location>
</feature>
<keyword evidence="11" id="KW-1185">Reference proteome</keyword>
<dbReference type="AlphaFoldDB" id="A0A804L7C1"/>
<dbReference type="Proteomes" id="UP000012960">
    <property type="component" value="Unplaced"/>
</dbReference>
<proteinExistence type="inferred from homology"/>
<keyword evidence="6 7" id="KW-0472">Membrane</keyword>
<evidence type="ECO:0000256" key="3">
    <source>
        <dbReference type="ARBA" id="ARBA00022448"/>
    </source>
</evidence>
<dbReference type="SUPFAM" id="SSF103473">
    <property type="entry name" value="MFS general substrate transporter"/>
    <property type="match status" value="1"/>
</dbReference>
<dbReference type="PANTHER" id="PTHR48023">
    <property type="entry name" value="D-XYLOSE-PROTON SYMPORTER-LIKE 2"/>
    <property type="match status" value="1"/>
</dbReference>
<evidence type="ECO:0000256" key="1">
    <source>
        <dbReference type="ARBA" id="ARBA00004141"/>
    </source>
</evidence>
<evidence type="ECO:0000256" key="2">
    <source>
        <dbReference type="ARBA" id="ARBA00010992"/>
    </source>
</evidence>
<keyword evidence="3" id="KW-0813">Transport</keyword>
<dbReference type="Gramene" id="Ma11_t13130.1">
    <property type="protein sequence ID" value="Ma11_p13130.1"/>
    <property type="gene ID" value="Ma11_g13130"/>
</dbReference>
<comment type="similarity">
    <text evidence="2">Belongs to the major facilitator superfamily. Sugar transporter (TC 2.A.1.1) family.</text>
</comment>
<dbReference type="EMBL" id="HG996475">
    <property type="protein sequence ID" value="CAG1864450.1"/>
    <property type="molecule type" value="Genomic_DNA"/>
</dbReference>
<evidence type="ECO:0000256" key="6">
    <source>
        <dbReference type="ARBA" id="ARBA00023136"/>
    </source>
</evidence>
<organism evidence="10 11">
    <name type="scientific">Musa acuminata subsp. malaccensis</name>
    <name type="common">Wild banana</name>
    <name type="synonym">Musa malaccensis</name>
    <dbReference type="NCBI Taxonomy" id="214687"/>
    <lineage>
        <taxon>Eukaryota</taxon>
        <taxon>Viridiplantae</taxon>
        <taxon>Streptophyta</taxon>
        <taxon>Embryophyta</taxon>
        <taxon>Tracheophyta</taxon>
        <taxon>Spermatophyta</taxon>
        <taxon>Magnoliopsida</taxon>
        <taxon>Liliopsida</taxon>
        <taxon>Zingiberales</taxon>
        <taxon>Musaceae</taxon>
        <taxon>Musa</taxon>
    </lineage>
</organism>
<dbReference type="InterPro" id="IPR005828">
    <property type="entry name" value="MFS_sugar_transport-like"/>
</dbReference>
<name>A0A804L7C1_MUSAM</name>
<sequence length="63" mass="7201">MQFYFHQAMHAARMYIAETSPTQIRGRLLSLKEFSIVFGMLLGYISGSIYVDLIGGWPLYACH</sequence>
<dbReference type="PROSITE" id="PS50850">
    <property type="entry name" value="MFS"/>
    <property type="match status" value="1"/>
</dbReference>
<dbReference type="InterPro" id="IPR036259">
    <property type="entry name" value="MFS_trans_sf"/>
</dbReference>
<dbReference type="Gene3D" id="1.20.1250.20">
    <property type="entry name" value="MFS general substrate transporter like domains"/>
    <property type="match status" value="1"/>
</dbReference>
<dbReference type="GO" id="GO:0016020">
    <property type="term" value="C:membrane"/>
    <property type="evidence" value="ECO:0007669"/>
    <property type="project" value="UniProtKB-SubCell"/>
</dbReference>
<evidence type="ECO:0000256" key="4">
    <source>
        <dbReference type="ARBA" id="ARBA00022692"/>
    </source>
</evidence>
<accession>A0A804L7C1</accession>
<evidence type="ECO:0000313" key="10">
    <source>
        <dbReference type="EnsemblPlants" id="Ma11_p13130.1"/>
    </source>
</evidence>
<reference evidence="9" key="1">
    <citation type="submission" date="2021-03" db="EMBL/GenBank/DDBJ databases">
        <authorList>
            <consortium name="Genoscope - CEA"/>
            <person name="William W."/>
        </authorList>
    </citation>
    <scope>NUCLEOTIDE SEQUENCE</scope>
    <source>
        <strain evidence="9">Doubled-haploid Pahang</strain>
    </source>
</reference>
<evidence type="ECO:0000256" key="7">
    <source>
        <dbReference type="SAM" id="Phobius"/>
    </source>
</evidence>
<dbReference type="Pfam" id="PF00083">
    <property type="entry name" value="Sugar_tr"/>
    <property type="match status" value="1"/>
</dbReference>
<dbReference type="InParanoid" id="A0A804L7C1"/>
<evidence type="ECO:0000313" key="11">
    <source>
        <dbReference type="Proteomes" id="UP000012960"/>
    </source>
</evidence>
<keyword evidence="5 7" id="KW-1133">Transmembrane helix</keyword>
<gene>
    <name evidence="9" type="ORF">GSMUA_11780.1</name>
</gene>
<evidence type="ECO:0000313" key="9">
    <source>
        <dbReference type="EMBL" id="CAG1864450.1"/>
    </source>
</evidence>
<dbReference type="GO" id="GO:0022857">
    <property type="term" value="F:transmembrane transporter activity"/>
    <property type="evidence" value="ECO:0007669"/>
    <property type="project" value="InterPro"/>
</dbReference>
<comment type="subcellular location">
    <subcellularLocation>
        <location evidence="1">Membrane</location>
        <topology evidence="1">Multi-pass membrane protein</topology>
    </subcellularLocation>
</comment>
<protein>
    <submittedName>
        <fullName evidence="9">(wild Malaysian banana) hypothetical protein</fullName>
    </submittedName>
</protein>
<reference evidence="10" key="2">
    <citation type="submission" date="2021-05" db="UniProtKB">
        <authorList>
            <consortium name="EnsemblPlants"/>
        </authorList>
    </citation>
    <scope>IDENTIFICATION</scope>
    <source>
        <strain evidence="10">subsp. malaccensis</strain>
    </source>
</reference>
<evidence type="ECO:0000259" key="8">
    <source>
        <dbReference type="PROSITE" id="PS50850"/>
    </source>
</evidence>
<dbReference type="EnsemblPlants" id="Ma11_t13130.1">
    <property type="protein sequence ID" value="Ma11_p13130.1"/>
    <property type="gene ID" value="Ma11_g13130"/>
</dbReference>
<keyword evidence="4 7" id="KW-0812">Transmembrane</keyword>
<dbReference type="InterPro" id="IPR020846">
    <property type="entry name" value="MFS_dom"/>
</dbReference>
<evidence type="ECO:0000256" key="5">
    <source>
        <dbReference type="ARBA" id="ARBA00022989"/>
    </source>
</evidence>
<dbReference type="InterPro" id="IPR050820">
    <property type="entry name" value="MFS_Sugar_Transporter"/>
</dbReference>